<evidence type="ECO:0000256" key="6">
    <source>
        <dbReference type="ARBA" id="ARBA00022679"/>
    </source>
</evidence>
<dbReference type="PROSITE" id="PS51186">
    <property type="entry name" value="GNAT"/>
    <property type="match status" value="1"/>
</dbReference>
<dbReference type="InterPro" id="IPR000182">
    <property type="entry name" value="GNAT_dom"/>
</dbReference>
<evidence type="ECO:0000256" key="4">
    <source>
        <dbReference type="ARBA" id="ARBA00012355"/>
    </source>
</evidence>
<dbReference type="CDD" id="cd04301">
    <property type="entry name" value="NAT_SF"/>
    <property type="match status" value="1"/>
</dbReference>
<evidence type="ECO:0000313" key="12">
    <source>
        <dbReference type="EMBL" id="GAA4419577.1"/>
    </source>
</evidence>
<feature type="domain" description="N-acetyltransferase" evidence="11">
    <location>
        <begin position="27"/>
        <end position="172"/>
    </location>
</feature>
<sequence length="183" mass="19989">MGSGMPTTTQHDPDETPTEKTAETDELTIRPTGGADGAAMWRLARDSGSLDLNASYTYLLLARHFGTTCRVALLGEKAVGYVLGYRPPERPGSLFIWQVAVSSDARGRGLAGRMIQDVLDDHPDIGALEATVTESNLASRALFEGIARRHDASLTWRPFIREEDFPDGHEAEPMLEISPLSQH</sequence>
<feature type="compositionally biased region" description="Polar residues" evidence="10">
    <location>
        <begin position="1"/>
        <end position="10"/>
    </location>
</feature>
<dbReference type="SUPFAM" id="SSF55729">
    <property type="entry name" value="Acyl-CoA N-acyltransferases (Nat)"/>
    <property type="match status" value="1"/>
</dbReference>
<keyword evidence="13" id="KW-1185">Reference proteome</keyword>
<dbReference type="Proteomes" id="UP001500622">
    <property type="component" value="Unassembled WGS sequence"/>
</dbReference>
<organism evidence="12 13">
    <name type="scientific">Georgenia halophila</name>
    <dbReference type="NCBI Taxonomy" id="620889"/>
    <lineage>
        <taxon>Bacteria</taxon>
        <taxon>Bacillati</taxon>
        <taxon>Actinomycetota</taxon>
        <taxon>Actinomycetes</taxon>
        <taxon>Micrococcales</taxon>
        <taxon>Bogoriellaceae</taxon>
        <taxon>Georgenia</taxon>
    </lineage>
</organism>
<feature type="region of interest" description="Disordered" evidence="10">
    <location>
        <begin position="1"/>
        <end position="33"/>
    </location>
</feature>
<comment type="pathway">
    <text evidence="2 9">Amine and polyamine biosynthesis; ectoine biosynthesis; L-ectoine from L-aspartate 4-semialdehyde: step 2/3.</text>
</comment>
<keyword evidence="7 9" id="KW-0012">Acyltransferase</keyword>
<comment type="similarity">
    <text evidence="3 9">Belongs to the acetyltransferase family. EctA subfamily.</text>
</comment>
<gene>
    <name evidence="9 12" type="primary">ectA</name>
    <name evidence="12" type="ORF">GCM10023169_10380</name>
</gene>
<evidence type="ECO:0000259" key="11">
    <source>
        <dbReference type="PROSITE" id="PS51186"/>
    </source>
</evidence>
<feature type="compositionally biased region" description="Basic and acidic residues" evidence="10">
    <location>
        <begin position="11"/>
        <end position="23"/>
    </location>
</feature>
<protein>
    <recommendedName>
        <fullName evidence="5 9">L-2,4-diaminobutyric acid acetyltransferase</fullName>
        <shortName evidence="9">DABA acetyltransferase</shortName>
        <ecNumber evidence="4 9">2.3.1.178</ecNumber>
    </recommendedName>
</protein>
<evidence type="ECO:0000256" key="5">
    <source>
        <dbReference type="ARBA" id="ARBA00017935"/>
    </source>
</evidence>
<evidence type="ECO:0000256" key="10">
    <source>
        <dbReference type="SAM" id="MobiDB-lite"/>
    </source>
</evidence>
<name>A0ABP8L120_9MICO</name>
<dbReference type="EC" id="2.3.1.178" evidence="4 9"/>
<dbReference type="Gene3D" id="3.40.630.30">
    <property type="match status" value="1"/>
</dbReference>
<dbReference type="Pfam" id="PF00583">
    <property type="entry name" value="Acetyltransf_1"/>
    <property type="match status" value="1"/>
</dbReference>
<evidence type="ECO:0000313" key="13">
    <source>
        <dbReference type="Proteomes" id="UP001500622"/>
    </source>
</evidence>
<keyword evidence="6 9" id="KW-0808">Transferase</keyword>
<evidence type="ECO:0000256" key="2">
    <source>
        <dbReference type="ARBA" id="ARBA00004978"/>
    </source>
</evidence>
<accession>A0ABP8L120</accession>
<evidence type="ECO:0000256" key="3">
    <source>
        <dbReference type="ARBA" id="ARBA00010712"/>
    </source>
</evidence>
<evidence type="ECO:0000256" key="8">
    <source>
        <dbReference type="ARBA" id="ARBA00048924"/>
    </source>
</evidence>
<evidence type="ECO:0000256" key="9">
    <source>
        <dbReference type="RuleBase" id="RU365045"/>
    </source>
</evidence>
<comment type="caution">
    <text evidence="12">The sequence shown here is derived from an EMBL/GenBank/DDBJ whole genome shotgun (WGS) entry which is preliminary data.</text>
</comment>
<dbReference type="InterPro" id="IPR012772">
    <property type="entry name" value="Ectoine_EctA"/>
</dbReference>
<dbReference type="NCBIfam" id="TIGR02406">
    <property type="entry name" value="ectoine_EctA"/>
    <property type="match status" value="1"/>
</dbReference>
<comment type="catalytic activity">
    <reaction evidence="8 9">
        <text>L-2,4-diaminobutanoate + acetyl-CoA = (2S)-4-acetamido-2-aminobutanoate + CoA + H(+)</text>
        <dbReference type="Rhea" id="RHEA:16901"/>
        <dbReference type="ChEBI" id="CHEBI:15378"/>
        <dbReference type="ChEBI" id="CHEBI:57287"/>
        <dbReference type="ChEBI" id="CHEBI:57288"/>
        <dbReference type="ChEBI" id="CHEBI:58761"/>
        <dbReference type="ChEBI" id="CHEBI:58929"/>
        <dbReference type="EC" id="2.3.1.178"/>
    </reaction>
</comment>
<reference evidence="13" key="1">
    <citation type="journal article" date="2019" name="Int. J. Syst. Evol. Microbiol.">
        <title>The Global Catalogue of Microorganisms (GCM) 10K type strain sequencing project: providing services to taxonomists for standard genome sequencing and annotation.</title>
        <authorList>
            <consortium name="The Broad Institute Genomics Platform"/>
            <consortium name="The Broad Institute Genome Sequencing Center for Infectious Disease"/>
            <person name="Wu L."/>
            <person name="Ma J."/>
        </authorList>
    </citation>
    <scope>NUCLEOTIDE SEQUENCE [LARGE SCALE GENOMIC DNA]</scope>
    <source>
        <strain evidence="13">JCM 17810</strain>
    </source>
</reference>
<evidence type="ECO:0000256" key="1">
    <source>
        <dbReference type="ARBA" id="ARBA00003741"/>
    </source>
</evidence>
<evidence type="ECO:0000256" key="7">
    <source>
        <dbReference type="ARBA" id="ARBA00023315"/>
    </source>
</evidence>
<dbReference type="EMBL" id="BAABGN010000003">
    <property type="protein sequence ID" value="GAA4419577.1"/>
    <property type="molecule type" value="Genomic_DNA"/>
</dbReference>
<dbReference type="InterPro" id="IPR016181">
    <property type="entry name" value="Acyl_CoA_acyltransferase"/>
</dbReference>
<proteinExistence type="inferred from homology"/>
<comment type="function">
    <text evidence="1 9">Catalyzes the acetylation of L-2,4-diaminobutyrate (DABA) to gamma-N-acetyl-alpha,gamma-diaminobutyric acid (ADABA) with acetyl coenzyme A.</text>
</comment>